<evidence type="ECO:0000256" key="2">
    <source>
        <dbReference type="ARBA" id="ARBA00022729"/>
    </source>
</evidence>
<dbReference type="EMBL" id="VXPY01000094">
    <property type="protein sequence ID" value="MYD91285.1"/>
    <property type="molecule type" value="Genomic_DNA"/>
</dbReference>
<dbReference type="AlphaFoldDB" id="A0A6B1DWW1"/>
<protein>
    <submittedName>
        <fullName evidence="7">Extracellular solute-binding protein</fullName>
    </submittedName>
</protein>
<dbReference type="PANTHER" id="PTHR43649">
    <property type="entry name" value="ARABINOSE-BINDING PROTEIN-RELATED"/>
    <property type="match status" value="1"/>
</dbReference>
<sequence>MSKHLSRRIFLKGTGVALTGALLAACMPATPAADDGAAAAAVDLEIWTFVNTHARWFRSMGEDYQAEVDFDFNLDVSEIAYTDMHDKVQIALQTGGVGAPDIADLEQGRFGGFLRGADPGLLDIRDRLSEGGYLEDLVLNREALYSYKGKIYGVEHALTPVVLYYRADVFEGAGVDMDALVTWDDFIAAGQAVSTDDVKATSFAAPAELYVRQRGADYFDADGNITLDSDICIETMDWLLALRDVHGIANQQPAGDAWWAAVNEGKYLTQTGADWYAGFFKDNAPDLSGKWMARPLPVWEEGGSQTSCYGGTGACIVQTSDFVEEAWDFVQYTMLSVEGNVRRYEMTNLFPHYIPAMDNERLHFADEYFSGQDLGSVFAEVAPGMPAQYQSPYRSEMNALLGAKWQAIYDLEETPANVFSEVANQIRDTMAAEA</sequence>
<evidence type="ECO:0000256" key="3">
    <source>
        <dbReference type="ARBA" id="ARBA00023136"/>
    </source>
</evidence>
<evidence type="ECO:0000256" key="4">
    <source>
        <dbReference type="ARBA" id="ARBA00023139"/>
    </source>
</evidence>
<dbReference type="Pfam" id="PF13416">
    <property type="entry name" value="SBP_bac_8"/>
    <property type="match status" value="1"/>
</dbReference>
<dbReference type="PROSITE" id="PS51318">
    <property type="entry name" value="TAT"/>
    <property type="match status" value="1"/>
</dbReference>
<accession>A0A6B1DWW1</accession>
<keyword evidence="2 6" id="KW-0732">Signal</keyword>
<feature type="signal peptide" evidence="6">
    <location>
        <begin position="1"/>
        <end position="32"/>
    </location>
</feature>
<proteinExistence type="predicted"/>
<evidence type="ECO:0000313" key="7">
    <source>
        <dbReference type="EMBL" id="MYD91285.1"/>
    </source>
</evidence>
<organism evidence="7">
    <name type="scientific">Caldilineaceae bacterium SB0662_bin_9</name>
    <dbReference type="NCBI Taxonomy" id="2605258"/>
    <lineage>
        <taxon>Bacteria</taxon>
        <taxon>Bacillati</taxon>
        <taxon>Chloroflexota</taxon>
        <taxon>Caldilineae</taxon>
        <taxon>Caldilineales</taxon>
        <taxon>Caldilineaceae</taxon>
    </lineage>
</organism>
<comment type="caution">
    <text evidence="7">The sequence shown here is derived from an EMBL/GenBank/DDBJ whole genome shotgun (WGS) entry which is preliminary data.</text>
</comment>
<feature type="chain" id="PRO_5025496448" evidence="6">
    <location>
        <begin position="33"/>
        <end position="434"/>
    </location>
</feature>
<evidence type="ECO:0000256" key="5">
    <source>
        <dbReference type="ARBA" id="ARBA00023288"/>
    </source>
</evidence>
<reference evidence="7" key="1">
    <citation type="submission" date="2019-09" db="EMBL/GenBank/DDBJ databases">
        <title>Characterisation of the sponge microbiome using genome-centric metagenomics.</title>
        <authorList>
            <person name="Engelberts J.P."/>
            <person name="Robbins S.J."/>
            <person name="De Goeij J.M."/>
            <person name="Aranda M."/>
            <person name="Bell S.C."/>
            <person name="Webster N.S."/>
        </authorList>
    </citation>
    <scope>NUCLEOTIDE SEQUENCE</scope>
    <source>
        <strain evidence="7">SB0662_bin_9</strain>
    </source>
</reference>
<dbReference type="PANTHER" id="PTHR43649:SF33">
    <property type="entry name" value="POLYGALACTURONAN_RHAMNOGALACTURONAN-BINDING PROTEIN YTCQ"/>
    <property type="match status" value="1"/>
</dbReference>
<name>A0A6B1DWW1_9CHLR</name>
<gene>
    <name evidence="7" type="ORF">F4Y08_13265</name>
</gene>
<dbReference type="InterPro" id="IPR050490">
    <property type="entry name" value="Bact_solute-bd_prot1"/>
</dbReference>
<keyword evidence="1" id="KW-1003">Cell membrane</keyword>
<dbReference type="InterPro" id="IPR006059">
    <property type="entry name" value="SBP"/>
</dbReference>
<dbReference type="InterPro" id="IPR006311">
    <property type="entry name" value="TAT_signal"/>
</dbReference>
<evidence type="ECO:0000256" key="1">
    <source>
        <dbReference type="ARBA" id="ARBA00022475"/>
    </source>
</evidence>
<keyword evidence="3" id="KW-0472">Membrane</keyword>
<keyword evidence="5" id="KW-0449">Lipoprotein</keyword>
<dbReference type="PROSITE" id="PS51257">
    <property type="entry name" value="PROKAR_LIPOPROTEIN"/>
    <property type="match status" value="1"/>
</dbReference>
<dbReference type="Gene3D" id="3.40.190.10">
    <property type="entry name" value="Periplasmic binding protein-like II"/>
    <property type="match status" value="1"/>
</dbReference>
<dbReference type="SUPFAM" id="SSF53850">
    <property type="entry name" value="Periplasmic binding protein-like II"/>
    <property type="match status" value="1"/>
</dbReference>
<keyword evidence="4" id="KW-0564">Palmitate</keyword>
<evidence type="ECO:0000256" key="6">
    <source>
        <dbReference type="SAM" id="SignalP"/>
    </source>
</evidence>